<name>A0A0K8S744_LYGHE</name>
<protein>
    <submittedName>
        <fullName evidence="1">Uncharacterized protein</fullName>
    </submittedName>
</protein>
<accession>A0A0K8S744</accession>
<feature type="non-terminal residue" evidence="1">
    <location>
        <position position="1"/>
    </location>
</feature>
<reference evidence="1" key="1">
    <citation type="submission" date="2014-09" db="EMBL/GenBank/DDBJ databases">
        <authorList>
            <person name="Magalhaes I.L.F."/>
            <person name="Oliveira U."/>
            <person name="Santos F.R."/>
            <person name="Vidigal T.H.D.A."/>
            <person name="Brescovit A.D."/>
            <person name="Santos A.J."/>
        </authorList>
    </citation>
    <scope>NUCLEOTIDE SEQUENCE</scope>
</reference>
<proteinExistence type="predicted"/>
<dbReference type="AlphaFoldDB" id="A0A0K8S744"/>
<dbReference type="EMBL" id="GBRD01017287">
    <property type="protein sequence ID" value="JAG48540.1"/>
    <property type="molecule type" value="Transcribed_RNA"/>
</dbReference>
<organism evidence="1">
    <name type="scientific">Lygus hesperus</name>
    <name type="common">Western plant bug</name>
    <dbReference type="NCBI Taxonomy" id="30085"/>
    <lineage>
        <taxon>Eukaryota</taxon>
        <taxon>Metazoa</taxon>
        <taxon>Ecdysozoa</taxon>
        <taxon>Arthropoda</taxon>
        <taxon>Hexapoda</taxon>
        <taxon>Insecta</taxon>
        <taxon>Pterygota</taxon>
        <taxon>Neoptera</taxon>
        <taxon>Paraneoptera</taxon>
        <taxon>Hemiptera</taxon>
        <taxon>Heteroptera</taxon>
        <taxon>Panheteroptera</taxon>
        <taxon>Cimicomorpha</taxon>
        <taxon>Miridae</taxon>
        <taxon>Mirini</taxon>
        <taxon>Lygus</taxon>
    </lineage>
</organism>
<sequence>TVRYKRSSVEMPTTCDGCGESFTLEHALGCKTGGLITRRHNEIGDVLGEMMTEAWGNCRKEPVILEANDVSPGLKGDLQCRGVWEPQREALFDVRVTDTDAPSYGSRTVAAVLIAAEEGKKGSI</sequence>
<evidence type="ECO:0000313" key="1">
    <source>
        <dbReference type="EMBL" id="JAG48540.1"/>
    </source>
</evidence>